<dbReference type="InParanoid" id="D7FN69"/>
<dbReference type="AlphaFoldDB" id="D7FN69"/>
<dbReference type="Proteomes" id="UP000002630">
    <property type="component" value="Linkage Group LG16"/>
</dbReference>
<proteinExistence type="predicted"/>
<feature type="domain" description="Ubiquitin-like" evidence="1">
    <location>
        <begin position="1"/>
        <end position="46"/>
    </location>
</feature>
<gene>
    <name evidence="2" type="ORF">Esi_0175_0056</name>
</gene>
<dbReference type="EMBL" id="FN648255">
    <property type="protein sequence ID" value="CBJ30130.1"/>
    <property type="molecule type" value="Genomic_DNA"/>
</dbReference>
<evidence type="ECO:0000313" key="2">
    <source>
        <dbReference type="EMBL" id="CBJ30130.1"/>
    </source>
</evidence>
<dbReference type="PROSITE" id="PS50053">
    <property type="entry name" value="UBIQUITIN_2"/>
    <property type="match status" value="1"/>
</dbReference>
<dbReference type="InterPro" id="IPR029071">
    <property type="entry name" value="Ubiquitin-like_domsf"/>
</dbReference>
<evidence type="ECO:0000313" key="3">
    <source>
        <dbReference type="Proteomes" id="UP000002630"/>
    </source>
</evidence>
<protein>
    <submittedName>
        <fullName evidence="2">Ubiquitin family protein</fullName>
    </submittedName>
</protein>
<dbReference type="InterPro" id="IPR000626">
    <property type="entry name" value="Ubiquitin-like_dom"/>
</dbReference>
<evidence type="ECO:0000259" key="1">
    <source>
        <dbReference type="PROSITE" id="PS50053"/>
    </source>
</evidence>
<dbReference type="Gene3D" id="3.10.20.90">
    <property type="entry name" value="Phosphatidylinositol 3-kinase Catalytic Subunit, Chain A, domain 1"/>
    <property type="match status" value="1"/>
</dbReference>
<dbReference type="Pfam" id="PF00240">
    <property type="entry name" value="ubiquitin"/>
    <property type="match status" value="1"/>
</dbReference>
<reference evidence="2 3" key="1">
    <citation type="journal article" date="2010" name="Nature">
        <title>The Ectocarpus genome and the independent evolution of multicellularity in brown algae.</title>
        <authorList>
            <person name="Cock J.M."/>
            <person name="Sterck L."/>
            <person name="Rouze P."/>
            <person name="Scornet D."/>
            <person name="Allen A.E."/>
            <person name="Amoutzias G."/>
            <person name="Anthouard V."/>
            <person name="Artiguenave F."/>
            <person name="Aury J.M."/>
            <person name="Badger J.H."/>
            <person name="Beszteri B."/>
            <person name="Billiau K."/>
            <person name="Bonnet E."/>
            <person name="Bothwell J.H."/>
            <person name="Bowler C."/>
            <person name="Boyen C."/>
            <person name="Brownlee C."/>
            <person name="Carrano C.J."/>
            <person name="Charrier B."/>
            <person name="Cho G.Y."/>
            <person name="Coelho S.M."/>
            <person name="Collen J."/>
            <person name="Corre E."/>
            <person name="Da Silva C."/>
            <person name="Delage L."/>
            <person name="Delaroque N."/>
            <person name="Dittami S.M."/>
            <person name="Doulbeau S."/>
            <person name="Elias M."/>
            <person name="Farnham G."/>
            <person name="Gachon C.M."/>
            <person name="Gschloessl B."/>
            <person name="Heesch S."/>
            <person name="Jabbari K."/>
            <person name="Jubin C."/>
            <person name="Kawai H."/>
            <person name="Kimura K."/>
            <person name="Kloareg B."/>
            <person name="Kupper F.C."/>
            <person name="Lang D."/>
            <person name="Le Bail A."/>
            <person name="Leblanc C."/>
            <person name="Lerouge P."/>
            <person name="Lohr M."/>
            <person name="Lopez P.J."/>
            <person name="Martens C."/>
            <person name="Maumus F."/>
            <person name="Michel G."/>
            <person name="Miranda-Saavedra D."/>
            <person name="Morales J."/>
            <person name="Moreau H."/>
            <person name="Motomura T."/>
            <person name="Nagasato C."/>
            <person name="Napoli C.A."/>
            <person name="Nelson D.R."/>
            <person name="Nyvall-Collen P."/>
            <person name="Peters A.F."/>
            <person name="Pommier C."/>
            <person name="Potin P."/>
            <person name="Poulain J."/>
            <person name="Quesneville H."/>
            <person name="Read B."/>
            <person name="Rensing S.A."/>
            <person name="Ritter A."/>
            <person name="Rousvoal S."/>
            <person name="Samanta M."/>
            <person name="Samson G."/>
            <person name="Schroeder D.C."/>
            <person name="Segurens B."/>
            <person name="Strittmatter M."/>
            <person name="Tonon T."/>
            <person name="Tregear J.W."/>
            <person name="Valentin K."/>
            <person name="von Dassow P."/>
            <person name="Yamagishi T."/>
            <person name="Van de Peer Y."/>
            <person name="Wincker P."/>
        </authorList>
    </citation>
    <scope>NUCLEOTIDE SEQUENCE [LARGE SCALE GENOMIC DNA]</scope>
    <source>
        <strain evidence="3">Ec32 / CCAP1310/4</strain>
    </source>
</reference>
<dbReference type="STRING" id="2880.D7FN69"/>
<dbReference type="EMBL" id="FN649741">
    <property type="protein sequence ID" value="CBJ30130.1"/>
    <property type="molecule type" value="Genomic_DNA"/>
</dbReference>
<dbReference type="OrthoDB" id="428577at2759"/>
<organism evidence="2 3">
    <name type="scientific">Ectocarpus siliculosus</name>
    <name type="common">Brown alga</name>
    <name type="synonym">Conferva siliculosa</name>
    <dbReference type="NCBI Taxonomy" id="2880"/>
    <lineage>
        <taxon>Eukaryota</taxon>
        <taxon>Sar</taxon>
        <taxon>Stramenopiles</taxon>
        <taxon>Ochrophyta</taxon>
        <taxon>PX clade</taxon>
        <taxon>Phaeophyceae</taxon>
        <taxon>Ectocarpales</taxon>
        <taxon>Ectocarpaceae</taxon>
        <taxon>Ectocarpus</taxon>
    </lineage>
</organism>
<dbReference type="SUPFAM" id="SSF54236">
    <property type="entry name" value="Ubiquitin-like"/>
    <property type="match status" value="1"/>
</dbReference>
<accession>D7FN69</accession>
<name>D7FN69_ECTSI</name>
<keyword evidence="3" id="KW-1185">Reference proteome</keyword>
<sequence length="159" mass="17639">MVPSNTVLDLKRKVQEEEGIPPDQQKAVFAGKLLENDRTMPEPTLELLGAVPQTLDEERQTSGYEAIVASGQHCEWIVHANPDGSLTDISTSREYPYLFWEADSTDGLVCGNFGLEKTPSFCVAGNDAGLFLDVALERLGLNVRERCDVITYWLPQLEP</sequence>